<protein>
    <submittedName>
        <fullName evidence="2">Uncharacterized protein</fullName>
    </submittedName>
</protein>
<feature type="compositionally biased region" description="Basic residues" evidence="1">
    <location>
        <begin position="41"/>
        <end position="50"/>
    </location>
</feature>
<organism evidence="2 3">
    <name type="scientific">Vespula maculifrons</name>
    <name type="common">Eastern yellow jacket</name>
    <name type="synonym">Wasp</name>
    <dbReference type="NCBI Taxonomy" id="7453"/>
    <lineage>
        <taxon>Eukaryota</taxon>
        <taxon>Metazoa</taxon>
        <taxon>Ecdysozoa</taxon>
        <taxon>Arthropoda</taxon>
        <taxon>Hexapoda</taxon>
        <taxon>Insecta</taxon>
        <taxon>Pterygota</taxon>
        <taxon>Neoptera</taxon>
        <taxon>Endopterygota</taxon>
        <taxon>Hymenoptera</taxon>
        <taxon>Apocrita</taxon>
        <taxon>Aculeata</taxon>
        <taxon>Vespoidea</taxon>
        <taxon>Vespidae</taxon>
        <taxon>Vespinae</taxon>
        <taxon>Vespula</taxon>
    </lineage>
</organism>
<name>A0ABD2C333_VESMC</name>
<comment type="caution">
    <text evidence="2">The sequence shown here is derived from an EMBL/GenBank/DDBJ whole genome shotgun (WGS) entry which is preliminary data.</text>
</comment>
<dbReference type="Proteomes" id="UP001607303">
    <property type="component" value="Unassembled WGS sequence"/>
</dbReference>
<feature type="compositionally biased region" description="Basic and acidic residues" evidence="1">
    <location>
        <begin position="51"/>
        <end position="60"/>
    </location>
</feature>
<sequence>MGLGRWGGLSSHALALNGPSILTLDFRTEVELLTNFNGYKEKRKKRKDKEKRRIEKEQQQKRKQKIKRSSPVEITKLSSGMKS</sequence>
<reference evidence="2 3" key="1">
    <citation type="journal article" date="2024" name="Ann. Entomol. Soc. Am.">
        <title>Genomic analyses of the southern and eastern yellowjacket wasps (Hymenoptera: Vespidae) reveal evolutionary signatures of social life.</title>
        <authorList>
            <person name="Catto M.A."/>
            <person name="Caine P.B."/>
            <person name="Orr S.E."/>
            <person name="Hunt B.G."/>
            <person name="Goodisman M.A.D."/>
        </authorList>
    </citation>
    <scope>NUCLEOTIDE SEQUENCE [LARGE SCALE GENOMIC DNA]</scope>
    <source>
        <strain evidence="2">232</strain>
        <tissue evidence="2">Head and thorax</tissue>
    </source>
</reference>
<evidence type="ECO:0000313" key="3">
    <source>
        <dbReference type="Proteomes" id="UP001607303"/>
    </source>
</evidence>
<accession>A0ABD2C333</accession>
<proteinExistence type="predicted"/>
<evidence type="ECO:0000256" key="1">
    <source>
        <dbReference type="SAM" id="MobiDB-lite"/>
    </source>
</evidence>
<feature type="non-terminal residue" evidence="2">
    <location>
        <position position="83"/>
    </location>
</feature>
<keyword evidence="3" id="KW-1185">Reference proteome</keyword>
<evidence type="ECO:0000313" key="2">
    <source>
        <dbReference type="EMBL" id="KAL2739441.1"/>
    </source>
</evidence>
<dbReference type="EMBL" id="JAYRBN010000061">
    <property type="protein sequence ID" value="KAL2739441.1"/>
    <property type="molecule type" value="Genomic_DNA"/>
</dbReference>
<dbReference type="AlphaFoldDB" id="A0ABD2C333"/>
<gene>
    <name evidence="2" type="ORF">V1477_010830</name>
</gene>
<feature type="region of interest" description="Disordered" evidence="1">
    <location>
        <begin position="41"/>
        <end position="83"/>
    </location>
</feature>